<protein>
    <recommendedName>
        <fullName evidence="3">Ig-like domain-containing protein</fullName>
    </recommendedName>
</protein>
<proteinExistence type="predicted"/>
<evidence type="ECO:0000256" key="1">
    <source>
        <dbReference type="SAM" id="MobiDB-lite"/>
    </source>
</evidence>
<name>A0A315VWN7_GAMAF</name>
<gene>
    <name evidence="4" type="ORF">CCH79_00010947</name>
</gene>
<dbReference type="PROSITE" id="PS50835">
    <property type="entry name" value="IG_LIKE"/>
    <property type="match status" value="2"/>
</dbReference>
<dbReference type="InterPro" id="IPR003599">
    <property type="entry name" value="Ig_sub"/>
</dbReference>
<keyword evidence="2" id="KW-0472">Membrane</keyword>
<feature type="region of interest" description="Disordered" evidence="1">
    <location>
        <begin position="249"/>
        <end position="269"/>
    </location>
</feature>
<evidence type="ECO:0000313" key="4">
    <source>
        <dbReference type="EMBL" id="PWA23859.1"/>
    </source>
</evidence>
<reference evidence="4 5" key="1">
    <citation type="journal article" date="2018" name="G3 (Bethesda)">
        <title>A High-Quality Reference Genome for the Invasive Mosquitofish Gambusia affinis Using a Chicago Library.</title>
        <authorList>
            <person name="Hoffberg S.L."/>
            <person name="Troendle N.J."/>
            <person name="Glenn T.C."/>
            <person name="Mahmud O."/>
            <person name="Louha S."/>
            <person name="Chalopin D."/>
            <person name="Bennetzen J.L."/>
            <person name="Mauricio R."/>
        </authorList>
    </citation>
    <scope>NUCLEOTIDE SEQUENCE [LARGE SCALE GENOMIC DNA]</scope>
    <source>
        <strain evidence="4">NE01/NJP1002.9</strain>
        <tissue evidence="4">Muscle</tissue>
    </source>
</reference>
<feature type="transmembrane region" description="Helical" evidence="2">
    <location>
        <begin position="283"/>
        <end position="306"/>
    </location>
</feature>
<feature type="region of interest" description="Disordered" evidence="1">
    <location>
        <begin position="336"/>
        <end position="364"/>
    </location>
</feature>
<dbReference type="Proteomes" id="UP000250572">
    <property type="component" value="Unassembled WGS sequence"/>
</dbReference>
<sequence>MFFHKRPVRVILGMKTIILFGLVLGALSAAGKVYIAGVGDTVTLECGVNSFKTRLEWSHDELILRFQTNSLPTKGSSAIKLRAKKKGETGMEISNVMESDSGKFTCAADGSVHEHHLIVVSDVLKCFLDASTFVARIHSSFYMSCPSFKNLTVSSFCFSSLLVSVVPSETVKVGADAALECKTNSGVSGQLKPKIEWRKPDGSVQPKPKVELIPVALSDKGAWECIVSHQGEYFTKTVTMNVEVVPTTPTLIKNPKSSDKGNGKNSTAVGGSGHPIQLLGLVWWIWAAIGAGGLVVIILIIVIIVMHKRNKRKKKKFLRMKKTQLSQKPKKYCQCVRQTAAAKPQQGRRREKPPALPRQPLLRE</sequence>
<dbReference type="SMART" id="SM00409">
    <property type="entry name" value="IG"/>
    <property type="match status" value="2"/>
</dbReference>
<accession>A0A315VWN7</accession>
<keyword evidence="5" id="KW-1185">Reference proteome</keyword>
<dbReference type="InterPro" id="IPR013098">
    <property type="entry name" value="Ig_I-set"/>
</dbReference>
<feature type="domain" description="Ig-like" evidence="3">
    <location>
        <begin position="39"/>
        <end position="108"/>
    </location>
</feature>
<dbReference type="Pfam" id="PF07679">
    <property type="entry name" value="I-set"/>
    <property type="match status" value="1"/>
</dbReference>
<dbReference type="AlphaFoldDB" id="A0A315VWN7"/>
<dbReference type="SMART" id="SM00408">
    <property type="entry name" value="IGc2"/>
    <property type="match status" value="2"/>
</dbReference>
<dbReference type="InterPro" id="IPR003598">
    <property type="entry name" value="Ig_sub2"/>
</dbReference>
<feature type="domain" description="Ig-like" evidence="3">
    <location>
        <begin position="146"/>
        <end position="239"/>
    </location>
</feature>
<dbReference type="SUPFAM" id="SSF48726">
    <property type="entry name" value="Immunoglobulin"/>
    <property type="match status" value="2"/>
</dbReference>
<organism evidence="4 5">
    <name type="scientific">Gambusia affinis</name>
    <name type="common">Western mosquitofish</name>
    <name type="synonym">Heterandria affinis</name>
    <dbReference type="NCBI Taxonomy" id="33528"/>
    <lineage>
        <taxon>Eukaryota</taxon>
        <taxon>Metazoa</taxon>
        <taxon>Chordata</taxon>
        <taxon>Craniata</taxon>
        <taxon>Vertebrata</taxon>
        <taxon>Euteleostomi</taxon>
        <taxon>Actinopterygii</taxon>
        <taxon>Neopterygii</taxon>
        <taxon>Teleostei</taxon>
        <taxon>Neoteleostei</taxon>
        <taxon>Acanthomorphata</taxon>
        <taxon>Ovalentaria</taxon>
        <taxon>Atherinomorphae</taxon>
        <taxon>Cyprinodontiformes</taxon>
        <taxon>Poeciliidae</taxon>
        <taxon>Poeciliinae</taxon>
        <taxon>Gambusia</taxon>
    </lineage>
</organism>
<dbReference type="PANTHER" id="PTHR11422:SF6">
    <property type="entry name" value="HEMICENTIN-1 ISOFORM X1"/>
    <property type="match status" value="1"/>
</dbReference>
<evidence type="ECO:0000259" key="3">
    <source>
        <dbReference type="PROSITE" id="PS50835"/>
    </source>
</evidence>
<dbReference type="InterPro" id="IPR013783">
    <property type="entry name" value="Ig-like_fold"/>
</dbReference>
<evidence type="ECO:0000256" key="2">
    <source>
        <dbReference type="SAM" id="Phobius"/>
    </source>
</evidence>
<evidence type="ECO:0000313" key="5">
    <source>
        <dbReference type="Proteomes" id="UP000250572"/>
    </source>
</evidence>
<dbReference type="EMBL" id="NHOQ01001560">
    <property type="protein sequence ID" value="PWA23859.1"/>
    <property type="molecule type" value="Genomic_DNA"/>
</dbReference>
<keyword evidence="2" id="KW-1133">Transmembrane helix</keyword>
<comment type="caution">
    <text evidence="4">The sequence shown here is derived from an EMBL/GenBank/DDBJ whole genome shotgun (WGS) entry which is preliminary data.</text>
</comment>
<dbReference type="PANTHER" id="PTHR11422">
    <property type="entry name" value="T-CELL SURFACE GLYCOPROTEIN CD4"/>
    <property type="match status" value="1"/>
</dbReference>
<dbReference type="InterPro" id="IPR007110">
    <property type="entry name" value="Ig-like_dom"/>
</dbReference>
<dbReference type="Gene3D" id="2.60.40.10">
    <property type="entry name" value="Immunoglobulins"/>
    <property type="match status" value="2"/>
</dbReference>
<dbReference type="InterPro" id="IPR036179">
    <property type="entry name" value="Ig-like_dom_sf"/>
</dbReference>
<keyword evidence="2" id="KW-0812">Transmembrane</keyword>